<dbReference type="SUPFAM" id="SSF56801">
    <property type="entry name" value="Acetyl-CoA synthetase-like"/>
    <property type="match status" value="1"/>
</dbReference>
<accession>A0A2S2C5W6</accession>
<proteinExistence type="predicted"/>
<dbReference type="InterPro" id="IPR000873">
    <property type="entry name" value="AMP-dep_synth/lig_dom"/>
</dbReference>
<feature type="domain" description="AMP-dependent synthetase/ligase" evidence="1">
    <location>
        <begin position="2"/>
        <end position="54"/>
    </location>
</feature>
<dbReference type="KEGG" id="roz:CBI38_33035"/>
<organism evidence="2 3">
    <name type="scientific">Rhodococcus oxybenzonivorans</name>
    <dbReference type="NCBI Taxonomy" id="1990687"/>
    <lineage>
        <taxon>Bacteria</taxon>
        <taxon>Bacillati</taxon>
        <taxon>Actinomycetota</taxon>
        <taxon>Actinomycetes</taxon>
        <taxon>Mycobacteriales</taxon>
        <taxon>Nocardiaceae</taxon>
        <taxon>Rhodococcus</taxon>
    </lineage>
</organism>
<gene>
    <name evidence="2" type="ORF">CBI38_33035</name>
</gene>
<name>A0A2S2C5W6_9NOCA</name>
<evidence type="ECO:0000259" key="1">
    <source>
        <dbReference type="Pfam" id="PF00501"/>
    </source>
</evidence>
<evidence type="ECO:0000313" key="3">
    <source>
        <dbReference type="Proteomes" id="UP000245711"/>
    </source>
</evidence>
<dbReference type="EMBL" id="CP021355">
    <property type="protein sequence ID" value="AWK76287.1"/>
    <property type="molecule type" value="Genomic_DNA"/>
</dbReference>
<evidence type="ECO:0000313" key="2">
    <source>
        <dbReference type="EMBL" id="AWK76287.1"/>
    </source>
</evidence>
<dbReference type="Proteomes" id="UP000245711">
    <property type="component" value="Plasmid pRB98"/>
</dbReference>
<reference evidence="2 3" key="1">
    <citation type="submission" date="2017-05" db="EMBL/GenBank/DDBJ databases">
        <title>Isolation of Rhodococcus sp. S2-17 biodegrading of BP-3.</title>
        <authorList>
            <person name="Lee Y."/>
            <person name="Kim K.H."/>
            <person name="Chun B.H."/>
            <person name="Jung H.S."/>
            <person name="Jeon C.O."/>
        </authorList>
    </citation>
    <scope>NUCLEOTIDE SEQUENCE [LARGE SCALE GENOMIC DNA]</scope>
    <source>
        <strain evidence="2 3">S2-17</strain>
        <plasmid evidence="3">prb98</plasmid>
    </source>
</reference>
<dbReference type="Pfam" id="PF00501">
    <property type="entry name" value="AMP-binding"/>
    <property type="match status" value="1"/>
</dbReference>
<dbReference type="Gene3D" id="3.40.50.980">
    <property type="match status" value="1"/>
</dbReference>
<protein>
    <recommendedName>
        <fullName evidence="1">AMP-dependent synthetase/ligase domain-containing protein</fullName>
    </recommendedName>
</protein>
<keyword evidence="2" id="KW-0614">Plasmid</keyword>
<keyword evidence="3" id="KW-1185">Reference proteome</keyword>
<geneLocation type="plasmid" evidence="3">
    <name>prb98</name>
</geneLocation>
<dbReference type="AlphaFoldDB" id="A0A2S2C5W6"/>
<sequence length="63" mass="6867">MHPDARVVRYDDTSTASLTFAELADQAARLAGALHGLGVRRDDLVATLCWKHPCSVATSRCRL</sequence>